<keyword evidence="3" id="KW-1185">Reference proteome</keyword>
<organism evidence="2 3">
    <name type="scientific">Paenibacillus sabuli</name>
    <dbReference type="NCBI Taxonomy" id="2772509"/>
    <lineage>
        <taxon>Bacteria</taxon>
        <taxon>Bacillati</taxon>
        <taxon>Bacillota</taxon>
        <taxon>Bacilli</taxon>
        <taxon>Bacillales</taxon>
        <taxon>Paenibacillaceae</taxon>
        <taxon>Paenibacillus</taxon>
    </lineage>
</organism>
<keyword evidence="1" id="KW-0812">Transmembrane</keyword>
<dbReference type="Proteomes" id="UP000621560">
    <property type="component" value="Unassembled WGS sequence"/>
</dbReference>
<gene>
    <name evidence="2" type="ORF">IDH44_16385</name>
</gene>
<dbReference type="RefSeq" id="WP_190919468.1">
    <property type="nucleotide sequence ID" value="NZ_JACXIZ010000027.1"/>
</dbReference>
<protein>
    <submittedName>
        <fullName evidence="2">Uncharacterized protein</fullName>
    </submittedName>
</protein>
<evidence type="ECO:0000313" key="2">
    <source>
        <dbReference type="EMBL" id="MBD2846776.1"/>
    </source>
</evidence>
<dbReference type="NCBIfam" id="NF042414">
    <property type="entry name" value="CLC_0170_fam"/>
    <property type="match status" value="1"/>
</dbReference>
<evidence type="ECO:0000313" key="3">
    <source>
        <dbReference type="Proteomes" id="UP000621560"/>
    </source>
</evidence>
<feature type="transmembrane region" description="Helical" evidence="1">
    <location>
        <begin position="43"/>
        <end position="64"/>
    </location>
</feature>
<accession>A0A927BU01</accession>
<comment type="caution">
    <text evidence="2">The sequence shown here is derived from an EMBL/GenBank/DDBJ whole genome shotgun (WGS) entry which is preliminary data.</text>
</comment>
<reference evidence="2" key="1">
    <citation type="submission" date="2020-09" db="EMBL/GenBank/DDBJ databases">
        <title>A novel bacterium of genus Paenibacillus, isolated from South China Sea.</title>
        <authorList>
            <person name="Huang H."/>
            <person name="Mo K."/>
            <person name="Hu Y."/>
        </authorList>
    </citation>
    <scope>NUCLEOTIDE SEQUENCE</scope>
    <source>
        <strain evidence="2">IB182496</strain>
    </source>
</reference>
<keyword evidence="1" id="KW-0472">Membrane</keyword>
<proteinExistence type="predicted"/>
<dbReference type="InterPro" id="IPR049971">
    <property type="entry name" value="CLC_0170-like"/>
</dbReference>
<feature type="transmembrane region" description="Helical" evidence="1">
    <location>
        <begin position="6"/>
        <end position="31"/>
    </location>
</feature>
<name>A0A927BU01_9BACL</name>
<keyword evidence="1" id="KW-1133">Transmembrane helix</keyword>
<evidence type="ECO:0000256" key="1">
    <source>
        <dbReference type="SAM" id="Phobius"/>
    </source>
</evidence>
<dbReference type="AlphaFoldDB" id="A0A927BU01"/>
<sequence>MSEGQLGYISALITIFIGCGILTLAVDVAYYRQKKMKRERKTSRVLGWTNIWTGIALLVSHWLMSI</sequence>
<dbReference type="EMBL" id="JACXIZ010000027">
    <property type="protein sequence ID" value="MBD2846776.1"/>
    <property type="molecule type" value="Genomic_DNA"/>
</dbReference>